<dbReference type="Pfam" id="PF12893">
    <property type="entry name" value="Lumazine_bd_2"/>
    <property type="match status" value="1"/>
</dbReference>
<evidence type="ECO:0000313" key="3">
    <source>
        <dbReference type="Proteomes" id="UP000032061"/>
    </source>
</evidence>
<dbReference type="SUPFAM" id="SSF54427">
    <property type="entry name" value="NTF2-like"/>
    <property type="match status" value="1"/>
</dbReference>
<dbReference type="STRING" id="37752.IW18_03075"/>
<dbReference type="AlphaFoldDB" id="A0A0D0ENA9"/>
<evidence type="ECO:0000313" key="4">
    <source>
        <dbReference type="Proteomes" id="UP000198302"/>
    </source>
</evidence>
<evidence type="ECO:0008006" key="5">
    <source>
        <dbReference type="Google" id="ProtNLM"/>
    </source>
</evidence>
<protein>
    <recommendedName>
        <fullName evidence="5">Lumazine-binding protein</fullName>
    </recommendedName>
</protein>
<comment type="caution">
    <text evidence="1">The sequence shown here is derived from an EMBL/GenBank/DDBJ whole genome shotgun (WGS) entry which is preliminary data.</text>
</comment>
<evidence type="ECO:0000313" key="2">
    <source>
        <dbReference type="EMBL" id="OXA88083.1"/>
    </source>
</evidence>
<dbReference type="EMBL" id="MUGX01000011">
    <property type="protein sequence ID" value="OXA88083.1"/>
    <property type="molecule type" value="Genomic_DNA"/>
</dbReference>
<name>A0A0D0ENA9_9FLAO</name>
<reference evidence="1 3" key="1">
    <citation type="submission" date="2015-01" db="EMBL/GenBank/DDBJ databases">
        <title>Genome of Flavobacterium hibernum DSM 12611.</title>
        <authorList>
            <person name="Stropko S.J."/>
            <person name="Pipes S.E."/>
            <person name="Newman J.D."/>
        </authorList>
    </citation>
    <scope>NUCLEOTIDE SEQUENCE [LARGE SCALE GENOMIC DNA]</scope>
    <source>
        <strain evidence="1 3">DSM 12611</strain>
    </source>
</reference>
<proteinExistence type="predicted"/>
<accession>A0A0D0ENA9</accession>
<dbReference type="InterPro" id="IPR039437">
    <property type="entry name" value="FrzH/put_lumazine-bd"/>
</dbReference>
<dbReference type="RefSeq" id="WP_041516107.1">
    <property type="nucleotide sequence ID" value="NZ_JPRK01000003.1"/>
</dbReference>
<reference evidence="2 4" key="2">
    <citation type="submission" date="2016-11" db="EMBL/GenBank/DDBJ databases">
        <title>Whole genomes of Flavobacteriaceae.</title>
        <authorList>
            <person name="Stine C."/>
            <person name="Li C."/>
            <person name="Tadesse D."/>
        </authorList>
    </citation>
    <scope>NUCLEOTIDE SEQUENCE [LARGE SCALE GENOMIC DNA]</scope>
    <source>
        <strain evidence="2 4">ATCC 51468</strain>
    </source>
</reference>
<organism evidence="1 3">
    <name type="scientific">Flavobacterium hibernum</name>
    <dbReference type="NCBI Taxonomy" id="37752"/>
    <lineage>
        <taxon>Bacteria</taxon>
        <taxon>Pseudomonadati</taxon>
        <taxon>Bacteroidota</taxon>
        <taxon>Flavobacteriia</taxon>
        <taxon>Flavobacteriales</taxon>
        <taxon>Flavobacteriaceae</taxon>
        <taxon>Flavobacterium</taxon>
    </lineage>
</organism>
<dbReference type="Proteomes" id="UP000032061">
    <property type="component" value="Unassembled WGS sequence"/>
</dbReference>
<evidence type="ECO:0000313" key="1">
    <source>
        <dbReference type="EMBL" id="KIO54445.1"/>
    </source>
</evidence>
<dbReference type="InterPro" id="IPR032710">
    <property type="entry name" value="NTF2-like_dom_sf"/>
</dbReference>
<gene>
    <name evidence="2" type="ORF">B0A73_09915</name>
    <name evidence="1" type="ORF">IW18_03075</name>
</gene>
<keyword evidence="4" id="KW-1185">Reference proteome</keyword>
<sequence length="128" mass="14294">MSANQNINTVQDYEDVLAAMEGYVNGLKTGNVAALKKTFHNDAIMYGHLGDDLSEGSIDNLYTYVEKFGAAPNIKTNLTVLHKTPTTAVVRIEMEHDAADEDFTDYHSLIKINGEWKVVAKLFHLYTK</sequence>
<dbReference type="EMBL" id="JPRK01000003">
    <property type="protein sequence ID" value="KIO54445.1"/>
    <property type="molecule type" value="Genomic_DNA"/>
</dbReference>
<dbReference type="Gene3D" id="3.10.450.50">
    <property type="match status" value="1"/>
</dbReference>
<dbReference type="OrthoDB" id="8445243at2"/>
<dbReference type="Proteomes" id="UP000198302">
    <property type="component" value="Unassembled WGS sequence"/>
</dbReference>